<evidence type="ECO:0000313" key="2">
    <source>
        <dbReference type="Proteomes" id="UP001163321"/>
    </source>
</evidence>
<gene>
    <name evidence="1" type="ORF">PsorP6_000334</name>
</gene>
<dbReference type="Proteomes" id="UP001163321">
    <property type="component" value="Chromosome 1"/>
</dbReference>
<protein>
    <submittedName>
        <fullName evidence="1">Uncharacterized protein</fullName>
    </submittedName>
</protein>
<organism evidence="1 2">
    <name type="scientific">Peronosclerospora sorghi</name>
    <dbReference type="NCBI Taxonomy" id="230839"/>
    <lineage>
        <taxon>Eukaryota</taxon>
        <taxon>Sar</taxon>
        <taxon>Stramenopiles</taxon>
        <taxon>Oomycota</taxon>
        <taxon>Peronosporomycetes</taxon>
        <taxon>Peronosporales</taxon>
        <taxon>Peronosporaceae</taxon>
        <taxon>Peronosclerospora</taxon>
    </lineage>
</organism>
<comment type="caution">
    <text evidence="1">The sequence shown here is derived from an EMBL/GenBank/DDBJ whole genome shotgun (WGS) entry which is preliminary data.</text>
</comment>
<accession>A0ACC0WXG3</accession>
<sequence>MKTLTGVRMRMALSHQRNLRYVLLIACGALLMVIYLLHKTPTPYAYDKLTDEEDRRYNLQAMIDQWPGKCQIKNYEQLRRMSIVYTWVNGSMPCYREMRIKAGGKKAVGGSRDREIGELMYSIRSLEKYMPWHTGMIYVVTPGHIPSWIDKNNPRIKIINQDDLFPDYAKQFLPTFNTHVIEQFLYLIPGLSDIFMQVNDDYLFTKPIAPHEYFTCDGGIRLLHEAGLISHTPPTPKKGIWIASVLNTQQEMDLRWGKTDRHYIKHAPYIYSRRAFERVHQIFDRPLYMTLKSKFRAKPDMNMPLLHHYYMVAQGSEELGIPVYSPPEEEMTGYKLILLQNNNIAKLKQIFQQILDGTTPYKIVALNDEYKDMRVADTAVEFYKKFLPEPSSFERKPDSEPNALTVRKPDTCEVDPTILPPVPRRVEAASTYQVIAYRELRWVAFTNSLLSGMGFGLGVIMMYIFYLLVLRHNKVPRRLSGVEDKV</sequence>
<name>A0ACC0WXG3_9STRA</name>
<reference evidence="1 2" key="1">
    <citation type="journal article" date="2022" name="bioRxiv">
        <title>The genome of the oomycete Peronosclerospora sorghi, a cosmopolitan pathogen of maize and sorghum, is inflated with dispersed pseudogenes.</title>
        <authorList>
            <person name="Fletcher K."/>
            <person name="Martin F."/>
            <person name="Isakeit T."/>
            <person name="Cavanaugh K."/>
            <person name="Magill C."/>
            <person name="Michelmore R."/>
        </authorList>
    </citation>
    <scope>NUCLEOTIDE SEQUENCE [LARGE SCALE GENOMIC DNA]</scope>
    <source>
        <strain evidence="1">P6</strain>
    </source>
</reference>
<dbReference type="EMBL" id="CM047580">
    <property type="protein sequence ID" value="KAI9922813.1"/>
    <property type="molecule type" value="Genomic_DNA"/>
</dbReference>
<proteinExistence type="predicted"/>
<keyword evidence="2" id="KW-1185">Reference proteome</keyword>
<evidence type="ECO:0000313" key="1">
    <source>
        <dbReference type="EMBL" id="KAI9922813.1"/>
    </source>
</evidence>